<dbReference type="PANTHER" id="PTHR41260">
    <property type="entry name" value="PROTEIN ECSC"/>
    <property type="match status" value="1"/>
</dbReference>
<comment type="caution">
    <text evidence="1">The sequence shown here is derived from an EMBL/GenBank/DDBJ whole genome shotgun (WGS) entry which is preliminary data.</text>
</comment>
<gene>
    <name evidence="1" type="ORF">AS156_17235</name>
</gene>
<organism evidence="1 2">
    <name type="scientific">Bradyrhizobium macuxiense</name>
    <dbReference type="NCBI Taxonomy" id="1755647"/>
    <lineage>
        <taxon>Bacteria</taxon>
        <taxon>Pseudomonadati</taxon>
        <taxon>Pseudomonadota</taxon>
        <taxon>Alphaproteobacteria</taxon>
        <taxon>Hyphomicrobiales</taxon>
        <taxon>Nitrobacteraceae</taxon>
        <taxon>Bradyrhizobium</taxon>
    </lineage>
</organism>
<name>A0A109JGV9_9BRAD</name>
<sequence length="282" mass="29589">MSQDPTQLLLPPRDHAALQVAVKTLESPNLAAKIADYAGVPLNRVLSLLPKTANRQLSGLVRAAVMKGLDVAVDTLNEKAPPSPAVGFSSFLAGVTGGVSGMFGLGALAVELPLTTTLMLRAIAEIARHEGEDLSKLEARLACLEVFAYGTKRTSESVDVGYYAARALISKYTNDAAALILERGAVDASAPVISNFVGEIVSRFGLVVSDKVAAGAVPVIGAVCGATVNVIFMDHFQRIAKGHFTLRRLERVHGSAGVRQQYAVMAAQLPLTRGTASASDVR</sequence>
<keyword evidence="2" id="KW-1185">Reference proteome</keyword>
<proteinExistence type="predicted"/>
<dbReference type="OrthoDB" id="1238772at2"/>
<dbReference type="Pfam" id="PF12787">
    <property type="entry name" value="EcsC"/>
    <property type="match status" value="1"/>
</dbReference>
<evidence type="ECO:0008006" key="3">
    <source>
        <dbReference type="Google" id="ProtNLM"/>
    </source>
</evidence>
<dbReference type="RefSeq" id="WP_066513095.1">
    <property type="nucleotide sequence ID" value="NZ_LNCU01000106.1"/>
</dbReference>
<dbReference type="AlphaFoldDB" id="A0A109JGV9"/>
<evidence type="ECO:0000313" key="1">
    <source>
        <dbReference type="EMBL" id="KWV48758.1"/>
    </source>
</evidence>
<protein>
    <recommendedName>
        <fullName evidence="3">EcsC family protein</fullName>
    </recommendedName>
</protein>
<dbReference type="InterPro" id="IPR024787">
    <property type="entry name" value="EcsC"/>
</dbReference>
<reference evidence="1 2" key="1">
    <citation type="submission" date="2015-11" db="EMBL/GenBank/DDBJ databases">
        <title>Draft Genome Sequence of the Strain BR 10303 (Bradyrhizobium sp.) isolated from nodules of Centrolobium paraense.</title>
        <authorList>
            <person name="Zelli J.E."/>
            <person name="Simoes-Araujo J.L."/>
            <person name="Barauna A.C."/>
            <person name="Silva K."/>
        </authorList>
    </citation>
    <scope>NUCLEOTIDE SEQUENCE [LARGE SCALE GENOMIC DNA]</scope>
    <source>
        <strain evidence="1 2">BR 10303</strain>
    </source>
</reference>
<dbReference type="EMBL" id="LNCU01000106">
    <property type="protein sequence ID" value="KWV48758.1"/>
    <property type="molecule type" value="Genomic_DNA"/>
</dbReference>
<dbReference type="Proteomes" id="UP000057737">
    <property type="component" value="Unassembled WGS sequence"/>
</dbReference>
<dbReference type="PANTHER" id="PTHR41260:SF1">
    <property type="entry name" value="PROTEIN ECSC"/>
    <property type="match status" value="1"/>
</dbReference>
<accession>A0A109JGV9</accession>
<evidence type="ECO:0000313" key="2">
    <source>
        <dbReference type="Proteomes" id="UP000057737"/>
    </source>
</evidence>